<dbReference type="EMBL" id="VDMD01000063">
    <property type="protein sequence ID" value="TRM56669.1"/>
    <property type="molecule type" value="Genomic_DNA"/>
</dbReference>
<dbReference type="Proteomes" id="UP000320762">
    <property type="component" value="Unassembled WGS sequence"/>
</dbReference>
<evidence type="ECO:0000313" key="1">
    <source>
        <dbReference type="EMBL" id="TRM56669.1"/>
    </source>
</evidence>
<gene>
    <name evidence="1" type="ORF">BD626DRAFT_575458</name>
</gene>
<keyword evidence="2" id="KW-1185">Reference proteome</keyword>
<protein>
    <submittedName>
        <fullName evidence="1">Uncharacterized protein</fullName>
    </submittedName>
</protein>
<proteinExistence type="predicted"/>
<comment type="caution">
    <text evidence="1">The sequence shown here is derived from an EMBL/GenBank/DDBJ whole genome shotgun (WGS) entry which is preliminary data.</text>
</comment>
<evidence type="ECO:0000313" key="2">
    <source>
        <dbReference type="Proteomes" id="UP000320762"/>
    </source>
</evidence>
<accession>A0A550BVT6</accession>
<organism evidence="1 2">
    <name type="scientific">Schizophyllum amplum</name>
    <dbReference type="NCBI Taxonomy" id="97359"/>
    <lineage>
        <taxon>Eukaryota</taxon>
        <taxon>Fungi</taxon>
        <taxon>Dikarya</taxon>
        <taxon>Basidiomycota</taxon>
        <taxon>Agaricomycotina</taxon>
        <taxon>Agaricomycetes</taxon>
        <taxon>Agaricomycetidae</taxon>
        <taxon>Agaricales</taxon>
        <taxon>Schizophyllaceae</taxon>
        <taxon>Schizophyllum</taxon>
    </lineage>
</organism>
<dbReference type="AlphaFoldDB" id="A0A550BVT6"/>
<name>A0A550BVT6_9AGAR</name>
<reference evidence="1 2" key="1">
    <citation type="journal article" date="2019" name="New Phytol.">
        <title>Comparative genomics reveals unique wood-decay strategies and fruiting body development in the Schizophyllaceae.</title>
        <authorList>
            <person name="Almasi E."/>
            <person name="Sahu N."/>
            <person name="Krizsan K."/>
            <person name="Balint B."/>
            <person name="Kovacs G.M."/>
            <person name="Kiss B."/>
            <person name="Cseklye J."/>
            <person name="Drula E."/>
            <person name="Henrissat B."/>
            <person name="Nagy I."/>
            <person name="Chovatia M."/>
            <person name="Adam C."/>
            <person name="LaButti K."/>
            <person name="Lipzen A."/>
            <person name="Riley R."/>
            <person name="Grigoriev I.V."/>
            <person name="Nagy L.G."/>
        </authorList>
    </citation>
    <scope>NUCLEOTIDE SEQUENCE [LARGE SCALE GENOMIC DNA]</scope>
    <source>
        <strain evidence="1 2">NL-1724</strain>
    </source>
</reference>
<sequence length="160" mass="18137">MPSFSPPTLRRPSFSTVIIADFLAMPSTSFVLEGTSRRQAFALNAVPVLLALDVLEALAHSPTLNAAPYRKTQVLPFERLRRSCAPFLARLITPQRLRRLRRRRHYHPFAPYVPFAPRPTSFAPRPKPFAPYAFAPLRRSRPRSKISEMDVNVLGSARES</sequence>